<reference evidence="2" key="1">
    <citation type="submission" date="2018-05" db="EMBL/GenBank/DDBJ databases">
        <authorList>
            <person name="Lanie J.A."/>
            <person name="Ng W.-L."/>
            <person name="Kazmierczak K.M."/>
            <person name="Andrzejewski T.M."/>
            <person name="Davidsen T.M."/>
            <person name="Wayne K.J."/>
            <person name="Tettelin H."/>
            <person name="Glass J.I."/>
            <person name="Rusch D."/>
            <person name="Podicherti R."/>
            <person name="Tsui H.-C.T."/>
            <person name="Winkler M.E."/>
        </authorList>
    </citation>
    <scope>NUCLEOTIDE SEQUENCE</scope>
</reference>
<sequence length="162" mass="18796">MLTNTEKVLSVLMFFLVVAVSGSFFQTKSAMEEMVRLEADHKEHVDDVNTEFRERVKNVELDNIGQGKKIQEGRQMILANTKLIYAKADSLGDLIDDLAYEIKRVDRDLSKKIKNVERDLEGIEDNLNRKIRNNQRDISSLKKEIKTLNNEVFPPEEEEEKK</sequence>
<dbReference type="EMBL" id="UINC01001348">
    <property type="protein sequence ID" value="SUZ78297.1"/>
    <property type="molecule type" value="Genomic_DNA"/>
</dbReference>
<gene>
    <name evidence="2" type="ORF">METZ01_LOCUS31151</name>
</gene>
<name>A0A381QJR8_9ZZZZ</name>
<proteinExistence type="predicted"/>
<dbReference type="AlphaFoldDB" id="A0A381QJR8"/>
<evidence type="ECO:0000256" key="1">
    <source>
        <dbReference type="SAM" id="Coils"/>
    </source>
</evidence>
<feature type="coiled-coil region" evidence="1">
    <location>
        <begin position="106"/>
        <end position="151"/>
    </location>
</feature>
<organism evidence="2">
    <name type="scientific">marine metagenome</name>
    <dbReference type="NCBI Taxonomy" id="408172"/>
    <lineage>
        <taxon>unclassified sequences</taxon>
        <taxon>metagenomes</taxon>
        <taxon>ecological metagenomes</taxon>
    </lineage>
</organism>
<protein>
    <submittedName>
        <fullName evidence="2">Uncharacterized protein</fullName>
    </submittedName>
</protein>
<keyword evidence="1" id="KW-0175">Coiled coil</keyword>
<evidence type="ECO:0000313" key="2">
    <source>
        <dbReference type="EMBL" id="SUZ78297.1"/>
    </source>
</evidence>
<accession>A0A381QJR8</accession>